<accession>A0ABS5RN91</accession>
<protein>
    <submittedName>
        <fullName evidence="2">Peptidase</fullName>
    </submittedName>
</protein>
<proteinExistence type="predicted"/>
<gene>
    <name evidence="2" type="ORF">KIH27_19420</name>
</gene>
<dbReference type="PROSITE" id="PS51257">
    <property type="entry name" value="PROKAR_LIPOPROTEIN"/>
    <property type="match status" value="1"/>
</dbReference>
<evidence type="ECO:0000313" key="3">
    <source>
        <dbReference type="Proteomes" id="UP001519535"/>
    </source>
</evidence>
<reference evidence="2 3" key="1">
    <citation type="submission" date="2021-05" db="EMBL/GenBank/DDBJ databases">
        <title>Mycobacterium acidophilum sp. nov., an extremely acid-tolerant member of the genus Mycobacterium.</title>
        <authorList>
            <person name="Xia J."/>
        </authorList>
    </citation>
    <scope>NUCLEOTIDE SEQUENCE [LARGE SCALE GENOMIC DNA]</scope>
    <source>
        <strain evidence="2 3">M1</strain>
    </source>
</reference>
<dbReference type="EMBL" id="JAHCLR010000058">
    <property type="protein sequence ID" value="MBS9535760.1"/>
    <property type="molecule type" value="Genomic_DNA"/>
</dbReference>
<dbReference type="SUPFAM" id="SSF55486">
    <property type="entry name" value="Metalloproteases ('zincins'), catalytic domain"/>
    <property type="match status" value="1"/>
</dbReference>
<keyword evidence="3" id="KW-1185">Reference proteome</keyword>
<name>A0ABS5RN91_9MYCO</name>
<dbReference type="Proteomes" id="UP001519535">
    <property type="component" value="Unassembled WGS sequence"/>
</dbReference>
<evidence type="ECO:0000313" key="2">
    <source>
        <dbReference type="EMBL" id="MBS9535760.1"/>
    </source>
</evidence>
<dbReference type="RefSeq" id="WP_214094611.1">
    <property type="nucleotide sequence ID" value="NZ_JAHCLR010000058.1"/>
</dbReference>
<dbReference type="Pfam" id="PF04228">
    <property type="entry name" value="Zn_peptidase"/>
    <property type="match status" value="1"/>
</dbReference>
<evidence type="ECO:0000256" key="1">
    <source>
        <dbReference type="SAM" id="MobiDB-lite"/>
    </source>
</evidence>
<organism evidence="2 3">
    <name type="scientific">Mycolicibacter acidiphilus</name>
    <dbReference type="NCBI Taxonomy" id="2835306"/>
    <lineage>
        <taxon>Bacteria</taxon>
        <taxon>Bacillati</taxon>
        <taxon>Actinomycetota</taxon>
        <taxon>Actinomycetes</taxon>
        <taxon>Mycobacteriales</taxon>
        <taxon>Mycobacteriaceae</taxon>
        <taxon>Mycolicibacter</taxon>
    </lineage>
</organism>
<dbReference type="InterPro" id="IPR007343">
    <property type="entry name" value="Uncharacterised_pept_Zn_put"/>
</dbReference>
<comment type="caution">
    <text evidence="2">The sequence shown here is derived from an EMBL/GenBank/DDBJ whole genome shotgun (WGS) entry which is preliminary data.</text>
</comment>
<feature type="region of interest" description="Disordered" evidence="1">
    <location>
        <begin position="50"/>
        <end position="75"/>
    </location>
</feature>
<sequence length="489" mass="51117">MTGTRRAADIARGTLAVLGAVLLAGCGTGEVTVVTGHAVAMLYNPGRVGGLPATDGPSGPRGTPPPVTPRVQDSDGGEIDRLALLAVDDIEDFWTQHYADGLHGRFTPVAHLVSYDSTDPANPPVCGHPAYQFRNAMYCRRVDTMAWDRGKFMPTARKYFGPMAINGVIAHEYGHALQHMAHLVNPLTKTLVREQQADCLAGVYLQWVAAGSSPRAELSTGDGLNHVLAGLIVTRDPISTADQLVDVSADEHGTALDRVGAFQIGFDGGADMCAAIDGKEIRRRRGDLPPALFDSTTPQSETTIDDSVLATLMAQLGQIFGPASPPALSTSAVDCPSGQRADPVAYCLATDTVVVDLPALQKLSAPSDPTEHGLPQGDNTGISVVTSRYAQAVQRERGVNLDSAAAALRTACLTGVAQRRMAEPMTLPSDGTGLILAGGDLDEAVTGLLMNGMAASDVGGDTVPAGFTRILAFRSGLHGDTDGCFGRFP</sequence>